<evidence type="ECO:0000313" key="6">
    <source>
        <dbReference type="EMBL" id="MFH8583247.1"/>
    </source>
</evidence>
<dbReference type="SMART" id="SM00345">
    <property type="entry name" value="HTH_GNTR"/>
    <property type="match status" value="1"/>
</dbReference>
<dbReference type="CDD" id="cd07377">
    <property type="entry name" value="WHTH_GntR"/>
    <property type="match status" value="1"/>
</dbReference>
<dbReference type="PRINTS" id="PR00035">
    <property type="entry name" value="HTHGNTR"/>
</dbReference>
<feature type="compositionally biased region" description="Low complexity" evidence="4">
    <location>
        <begin position="239"/>
        <end position="254"/>
    </location>
</feature>
<evidence type="ECO:0000256" key="3">
    <source>
        <dbReference type="ARBA" id="ARBA00023163"/>
    </source>
</evidence>
<dbReference type="PROSITE" id="PS50949">
    <property type="entry name" value="HTH_GNTR"/>
    <property type="match status" value="1"/>
</dbReference>
<dbReference type="PANTHER" id="PTHR43537:SF47">
    <property type="entry name" value="REGULATORY PROTEIN GNTR HTH"/>
    <property type="match status" value="1"/>
</dbReference>
<name>A0ABW7R5B6_9ACTN</name>
<dbReference type="InterPro" id="IPR008920">
    <property type="entry name" value="TF_FadR/GntR_C"/>
</dbReference>
<keyword evidence="7" id="KW-1185">Reference proteome</keyword>
<organism evidence="6 7">
    <name type="scientific">Streptomyces celluloflavus</name>
    <dbReference type="NCBI Taxonomy" id="58344"/>
    <lineage>
        <taxon>Bacteria</taxon>
        <taxon>Bacillati</taxon>
        <taxon>Actinomycetota</taxon>
        <taxon>Actinomycetes</taxon>
        <taxon>Kitasatosporales</taxon>
        <taxon>Streptomycetaceae</taxon>
        <taxon>Streptomyces</taxon>
    </lineage>
</organism>
<evidence type="ECO:0000256" key="1">
    <source>
        <dbReference type="ARBA" id="ARBA00023015"/>
    </source>
</evidence>
<reference evidence="6 7" key="1">
    <citation type="submission" date="2024-10" db="EMBL/GenBank/DDBJ databases">
        <title>The Natural Products Discovery Center: Release of the First 8490 Sequenced Strains for Exploring Actinobacteria Biosynthetic Diversity.</title>
        <authorList>
            <person name="Kalkreuter E."/>
            <person name="Kautsar S.A."/>
            <person name="Yang D."/>
            <person name="Bader C.D."/>
            <person name="Teijaro C.N."/>
            <person name="Fluegel L."/>
            <person name="Davis C.M."/>
            <person name="Simpson J.R."/>
            <person name="Lauterbach L."/>
            <person name="Steele A.D."/>
            <person name="Gui C."/>
            <person name="Meng S."/>
            <person name="Li G."/>
            <person name="Viehrig K."/>
            <person name="Ye F."/>
            <person name="Su P."/>
            <person name="Kiefer A.F."/>
            <person name="Nichols A."/>
            <person name="Cepeda A.J."/>
            <person name="Yan W."/>
            <person name="Fan B."/>
            <person name="Jiang Y."/>
            <person name="Adhikari A."/>
            <person name="Zheng C.-J."/>
            <person name="Schuster L."/>
            <person name="Cowan T.M."/>
            <person name="Smanski M.J."/>
            <person name="Chevrette M.G."/>
            <person name="De Carvalho L.P.S."/>
            <person name="Shen B."/>
        </authorList>
    </citation>
    <scope>NUCLEOTIDE SEQUENCE [LARGE SCALE GENOMIC DNA]</scope>
    <source>
        <strain evidence="6 7">NPDC018013</strain>
    </source>
</reference>
<dbReference type="Proteomes" id="UP001610990">
    <property type="component" value="Unassembled WGS sequence"/>
</dbReference>
<evidence type="ECO:0000313" key="7">
    <source>
        <dbReference type="Proteomes" id="UP001610990"/>
    </source>
</evidence>
<dbReference type="Pfam" id="PF00392">
    <property type="entry name" value="GntR"/>
    <property type="match status" value="1"/>
</dbReference>
<feature type="domain" description="HTH gntR-type" evidence="5">
    <location>
        <begin position="9"/>
        <end position="77"/>
    </location>
</feature>
<dbReference type="SUPFAM" id="SSF48008">
    <property type="entry name" value="GntR ligand-binding domain-like"/>
    <property type="match status" value="1"/>
</dbReference>
<dbReference type="InterPro" id="IPR036388">
    <property type="entry name" value="WH-like_DNA-bd_sf"/>
</dbReference>
<keyword evidence="1" id="KW-0805">Transcription regulation</keyword>
<dbReference type="Gene3D" id="1.10.10.10">
    <property type="entry name" value="Winged helix-like DNA-binding domain superfamily/Winged helix DNA-binding domain"/>
    <property type="match status" value="1"/>
</dbReference>
<gene>
    <name evidence="6" type="ORF">ACH4GP_02470</name>
</gene>
<dbReference type="SMART" id="SM00895">
    <property type="entry name" value="FCD"/>
    <property type="match status" value="1"/>
</dbReference>
<feature type="region of interest" description="Disordered" evidence="4">
    <location>
        <begin position="226"/>
        <end position="263"/>
    </location>
</feature>
<proteinExistence type="predicted"/>
<dbReference type="PANTHER" id="PTHR43537">
    <property type="entry name" value="TRANSCRIPTIONAL REGULATOR, GNTR FAMILY"/>
    <property type="match status" value="1"/>
</dbReference>
<accession>A0ABW7R5B6</accession>
<evidence type="ECO:0000256" key="4">
    <source>
        <dbReference type="SAM" id="MobiDB-lite"/>
    </source>
</evidence>
<dbReference type="InterPro" id="IPR000524">
    <property type="entry name" value="Tscrpt_reg_HTH_GntR"/>
</dbReference>
<evidence type="ECO:0000259" key="5">
    <source>
        <dbReference type="PROSITE" id="PS50949"/>
    </source>
</evidence>
<comment type="caution">
    <text evidence="6">The sequence shown here is derived from an EMBL/GenBank/DDBJ whole genome shotgun (WGS) entry which is preliminary data.</text>
</comment>
<evidence type="ECO:0000256" key="2">
    <source>
        <dbReference type="ARBA" id="ARBA00023125"/>
    </source>
</evidence>
<protein>
    <submittedName>
        <fullName evidence="6">FadR/GntR family transcriptional regulator</fullName>
    </submittedName>
</protein>
<dbReference type="SUPFAM" id="SSF46785">
    <property type="entry name" value="Winged helix' DNA-binding domain"/>
    <property type="match status" value="1"/>
</dbReference>
<keyword evidence="2" id="KW-0238">DNA-binding</keyword>
<dbReference type="InterPro" id="IPR011711">
    <property type="entry name" value="GntR_C"/>
</dbReference>
<dbReference type="RefSeq" id="WP_397670840.1">
    <property type="nucleotide sequence ID" value="NZ_JBIRGH010000001.1"/>
</dbReference>
<dbReference type="EMBL" id="JBIRGH010000001">
    <property type="protein sequence ID" value="MFH8583247.1"/>
    <property type="molecule type" value="Genomic_DNA"/>
</dbReference>
<dbReference type="Gene3D" id="1.20.120.530">
    <property type="entry name" value="GntR ligand-binding domain-like"/>
    <property type="match status" value="1"/>
</dbReference>
<dbReference type="Pfam" id="PF07729">
    <property type="entry name" value="FCD"/>
    <property type="match status" value="1"/>
</dbReference>
<keyword evidence="3" id="KW-0804">Transcription</keyword>
<dbReference type="InterPro" id="IPR036390">
    <property type="entry name" value="WH_DNA-bd_sf"/>
</dbReference>
<sequence>MPLRSTARTSLVDLVIEQLERLIAEGEWEVGTKIPAEPVLVEQLDVGRNTVREAVRALVHTGMLEPRQGDGTYVRARSDFGAAVQRRLRRAENLEAYEVRASLERDAARYAAERRTDADLAALRGALAERGRAWDSGDVAAFIDADMHFHRTVAAAAHNSVLAELYEHLGDALHATLQAVVRTPLPDAVRHQLHAHTAIVDAIEARDADAAERAALAHLTEAMDALREPGPDDGAAGHTPEAATTDTITDIPADSSGGEGDHA</sequence>